<dbReference type="SUPFAM" id="SSF102114">
    <property type="entry name" value="Radical SAM enzymes"/>
    <property type="match status" value="1"/>
</dbReference>
<dbReference type="InterPro" id="IPR034457">
    <property type="entry name" value="Organic_radical-activating"/>
</dbReference>
<dbReference type="EMBL" id="DVJP01000010">
    <property type="protein sequence ID" value="HIS75326.1"/>
    <property type="molecule type" value="Genomic_DNA"/>
</dbReference>
<dbReference type="PANTHER" id="PTHR30352:SF4">
    <property type="entry name" value="PYRUVATE FORMATE-LYASE 2-ACTIVATING ENZYME"/>
    <property type="match status" value="1"/>
</dbReference>
<dbReference type="GO" id="GO:0016491">
    <property type="term" value="F:oxidoreductase activity"/>
    <property type="evidence" value="ECO:0007669"/>
    <property type="project" value="UniProtKB-KW"/>
</dbReference>
<evidence type="ECO:0000313" key="12">
    <source>
        <dbReference type="EMBL" id="HIS75326.1"/>
    </source>
</evidence>
<comment type="caution">
    <text evidence="12">The sequence shown here is derived from an EMBL/GenBank/DDBJ whole genome shotgun (WGS) entry which is preliminary data.</text>
</comment>
<dbReference type="PROSITE" id="PS51379">
    <property type="entry name" value="4FE4S_FER_2"/>
    <property type="match status" value="1"/>
</dbReference>
<dbReference type="SFLD" id="SFLDS00029">
    <property type="entry name" value="Radical_SAM"/>
    <property type="match status" value="1"/>
</dbReference>
<comment type="cofactor">
    <cofactor evidence="1">
        <name>[4Fe-4S] cluster</name>
        <dbReference type="ChEBI" id="CHEBI:49883"/>
    </cofactor>
</comment>
<name>A0A9D1FK73_9FIRM</name>
<proteinExistence type="inferred from homology"/>
<evidence type="ECO:0000256" key="4">
    <source>
        <dbReference type="ARBA" id="ARBA00022691"/>
    </source>
</evidence>
<evidence type="ECO:0000256" key="8">
    <source>
        <dbReference type="ARBA" id="ARBA00023014"/>
    </source>
</evidence>
<accession>A0A9D1FK73</accession>
<dbReference type="AlphaFoldDB" id="A0A9D1FK73"/>
<dbReference type="CDD" id="cd01335">
    <property type="entry name" value="Radical_SAM"/>
    <property type="match status" value="1"/>
</dbReference>
<reference evidence="12" key="2">
    <citation type="journal article" date="2021" name="PeerJ">
        <title>Extensive microbial diversity within the chicken gut microbiome revealed by metagenomics and culture.</title>
        <authorList>
            <person name="Gilroy R."/>
            <person name="Ravi A."/>
            <person name="Getino M."/>
            <person name="Pursley I."/>
            <person name="Horton D.L."/>
            <person name="Alikhan N.F."/>
            <person name="Baker D."/>
            <person name="Gharbi K."/>
            <person name="Hall N."/>
            <person name="Watson M."/>
            <person name="Adriaenssens E.M."/>
            <person name="Foster-Nyarko E."/>
            <person name="Jarju S."/>
            <person name="Secka A."/>
            <person name="Antonio M."/>
            <person name="Oren A."/>
            <person name="Chaudhuri R.R."/>
            <person name="La Ragione R."/>
            <person name="Hildebrand F."/>
            <person name="Pallen M.J."/>
        </authorList>
    </citation>
    <scope>NUCLEOTIDE SEQUENCE</scope>
    <source>
        <strain evidence="12">CHK199-13235</strain>
    </source>
</reference>
<comment type="similarity">
    <text evidence="2">Belongs to the organic radical-activating enzymes family.</text>
</comment>
<evidence type="ECO:0000256" key="7">
    <source>
        <dbReference type="ARBA" id="ARBA00023004"/>
    </source>
</evidence>
<evidence type="ECO:0000256" key="9">
    <source>
        <dbReference type="ARBA" id="ARBA00047365"/>
    </source>
</evidence>
<dbReference type="InterPro" id="IPR012839">
    <property type="entry name" value="Organic_radical_activase"/>
</dbReference>
<evidence type="ECO:0000256" key="5">
    <source>
        <dbReference type="ARBA" id="ARBA00022723"/>
    </source>
</evidence>
<dbReference type="PANTHER" id="PTHR30352">
    <property type="entry name" value="PYRUVATE FORMATE-LYASE-ACTIVATING ENZYME"/>
    <property type="match status" value="1"/>
</dbReference>
<dbReference type="InterPro" id="IPR017896">
    <property type="entry name" value="4Fe4S_Fe-S-bd"/>
</dbReference>
<sequence>MDFLEIRGDTVDGMITEIQRGSLHDGPGIRTVVFLKGCNLRCAWCHNPETIYPDEETLVSPDKCIGCGQCEQGCFSGARTKCGSRMTSEEILQVILEDRPYYGPDGGVTISGGEPVLQSDFAVELLEGCRRHHIHTAIETNLSLPEPLVRKVCGLCGLIMCDLKAMDEGVHRKFTGAGNRQILSNLKSVSQLGIPMLVRTPVVSGINDSLEEISAIAEFLSSLSNVQYYELLTYHPLGLSKPVSEHFQPQAFEKPSKEKMRALAAAAASFHIPVRIDNVVFQEAST</sequence>
<protein>
    <submittedName>
        <fullName evidence="12">Glycyl-radical enzyme activating protein</fullName>
    </submittedName>
</protein>
<keyword evidence="4" id="KW-0949">S-adenosyl-L-methionine</keyword>
<feature type="domain" description="4Fe-4S ferredoxin-type" evidence="10">
    <location>
        <begin position="55"/>
        <end position="84"/>
    </location>
</feature>
<comment type="catalytic activity">
    <reaction evidence="9">
        <text>glycyl-[protein] + reduced [flavodoxin] + S-adenosyl-L-methionine = glycin-2-yl radical-[protein] + semiquinone [flavodoxin] + 5'-deoxyadenosine + L-methionine + H(+)</text>
        <dbReference type="Rhea" id="RHEA:61976"/>
        <dbReference type="Rhea" id="RHEA-COMP:10622"/>
        <dbReference type="Rhea" id="RHEA-COMP:14480"/>
        <dbReference type="Rhea" id="RHEA-COMP:15993"/>
        <dbReference type="Rhea" id="RHEA-COMP:15994"/>
        <dbReference type="ChEBI" id="CHEBI:15378"/>
        <dbReference type="ChEBI" id="CHEBI:17319"/>
        <dbReference type="ChEBI" id="CHEBI:29947"/>
        <dbReference type="ChEBI" id="CHEBI:32722"/>
        <dbReference type="ChEBI" id="CHEBI:57618"/>
        <dbReference type="ChEBI" id="CHEBI:57844"/>
        <dbReference type="ChEBI" id="CHEBI:59789"/>
        <dbReference type="ChEBI" id="CHEBI:140311"/>
    </reaction>
</comment>
<dbReference type="NCBIfam" id="TIGR02494">
    <property type="entry name" value="PFLE_PFLC"/>
    <property type="match status" value="1"/>
</dbReference>
<evidence type="ECO:0000313" key="13">
    <source>
        <dbReference type="Proteomes" id="UP000824002"/>
    </source>
</evidence>
<keyword evidence="5" id="KW-0479">Metal-binding</keyword>
<dbReference type="InterPro" id="IPR040074">
    <property type="entry name" value="BssD/PflA/YjjW"/>
</dbReference>
<dbReference type="Pfam" id="PF00037">
    <property type="entry name" value="Fer4"/>
    <property type="match status" value="1"/>
</dbReference>
<evidence type="ECO:0000259" key="11">
    <source>
        <dbReference type="PROSITE" id="PS51918"/>
    </source>
</evidence>
<dbReference type="Gene3D" id="3.20.20.70">
    <property type="entry name" value="Aldolase class I"/>
    <property type="match status" value="1"/>
</dbReference>
<dbReference type="InterPro" id="IPR013785">
    <property type="entry name" value="Aldolase_TIM"/>
</dbReference>
<dbReference type="SFLD" id="SFLDG01118">
    <property type="entry name" value="activating_enzymes__group_2"/>
    <property type="match status" value="1"/>
</dbReference>
<dbReference type="SFLD" id="SFLDG01066">
    <property type="entry name" value="organic_radical-activating_enz"/>
    <property type="match status" value="1"/>
</dbReference>
<dbReference type="Proteomes" id="UP000824002">
    <property type="component" value="Unassembled WGS sequence"/>
</dbReference>
<dbReference type="InterPro" id="IPR058240">
    <property type="entry name" value="rSAM_sf"/>
</dbReference>
<dbReference type="Pfam" id="PF04055">
    <property type="entry name" value="Radical_SAM"/>
    <property type="match status" value="1"/>
</dbReference>
<evidence type="ECO:0000259" key="10">
    <source>
        <dbReference type="PROSITE" id="PS51379"/>
    </source>
</evidence>
<gene>
    <name evidence="12" type="ORF">IAB51_00810</name>
</gene>
<dbReference type="InterPro" id="IPR001989">
    <property type="entry name" value="Radical_activat_CS"/>
</dbReference>
<dbReference type="PIRSF" id="PIRSF000371">
    <property type="entry name" value="PFL_act_enz"/>
    <property type="match status" value="1"/>
</dbReference>
<dbReference type="PROSITE" id="PS01087">
    <property type="entry name" value="RADICAL_ACTIVATING"/>
    <property type="match status" value="1"/>
</dbReference>
<keyword evidence="3" id="KW-0004">4Fe-4S</keyword>
<evidence type="ECO:0000256" key="3">
    <source>
        <dbReference type="ARBA" id="ARBA00022485"/>
    </source>
</evidence>
<keyword evidence="7" id="KW-0408">Iron</keyword>
<dbReference type="PROSITE" id="PS51918">
    <property type="entry name" value="RADICAL_SAM"/>
    <property type="match status" value="1"/>
</dbReference>
<dbReference type="InterPro" id="IPR007197">
    <property type="entry name" value="rSAM"/>
</dbReference>
<feature type="domain" description="Radical SAM core" evidence="11">
    <location>
        <begin position="24"/>
        <end position="273"/>
    </location>
</feature>
<evidence type="ECO:0000256" key="6">
    <source>
        <dbReference type="ARBA" id="ARBA00023002"/>
    </source>
</evidence>
<keyword evidence="8" id="KW-0411">Iron-sulfur</keyword>
<evidence type="ECO:0000256" key="2">
    <source>
        <dbReference type="ARBA" id="ARBA00009777"/>
    </source>
</evidence>
<evidence type="ECO:0000256" key="1">
    <source>
        <dbReference type="ARBA" id="ARBA00001966"/>
    </source>
</evidence>
<organism evidence="12 13">
    <name type="scientific">Candidatus Merdivicinus excrementipullorum</name>
    <dbReference type="NCBI Taxonomy" id="2840867"/>
    <lineage>
        <taxon>Bacteria</taxon>
        <taxon>Bacillati</taxon>
        <taxon>Bacillota</taxon>
        <taxon>Clostridia</taxon>
        <taxon>Eubacteriales</taxon>
        <taxon>Oscillospiraceae</taxon>
        <taxon>Oscillospiraceae incertae sedis</taxon>
        <taxon>Candidatus Merdivicinus</taxon>
    </lineage>
</organism>
<keyword evidence="6" id="KW-0560">Oxidoreductase</keyword>
<reference evidence="12" key="1">
    <citation type="submission" date="2020-10" db="EMBL/GenBank/DDBJ databases">
        <authorList>
            <person name="Gilroy R."/>
        </authorList>
    </citation>
    <scope>NUCLEOTIDE SEQUENCE</scope>
    <source>
        <strain evidence="12">CHK199-13235</strain>
    </source>
</reference>
<dbReference type="GO" id="GO:0051539">
    <property type="term" value="F:4 iron, 4 sulfur cluster binding"/>
    <property type="evidence" value="ECO:0007669"/>
    <property type="project" value="UniProtKB-KW"/>
</dbReference>
<dbReference type="GO" id="GO:0046872">
    <property type="term" value="F:metal ion binding"/>
    <property type="evidence" value="ECO:0007669"/>
    <property type="project" value="UniProtKB-KW"/>
</dbReference>